<dbReference type="EMBL" id="JABVEC010000009">
    <property type="protein sequence ID" value="MBC6466747.1"/>
    <property type="molecule type" value="Genomic_DNA"/>
</dbReference>
<evidence type="ECO:0000256" key="1">
    <source>
        <dbReference type="ARBA" id="ARBA00004651"/>
    </source>
</evidence>
<dbReference type="Pfam" id="PF07690">
    <property type="entry name" value="MFS_1"/>
    <property type="match status" value="1"/>
</dbReference>
<dbReference type="Gene3D" id="2.60.40.1120">
    <property type="entry name" value="Carboxypeptidase-like, regulatory domain"/>
    <property type="match status" value="2"/>
</dbReference>
<dbReference type="SUPFAM" id="SSF103473">
    <property type="entry name" value="MFS general substrate transporter"/>
    <property type="match status" value="1"/>
</dbReference>
<evidence type="ECO:0000256" key="7">
    <source>
        <dbReference type="SAM" id="Phobius"/>
    </source>
</evidence>
<feature type="transmembrane region" description="Helical" evidence="7">
    <location>
        <begin position="274"/>
        <end position="297"/>
    </location>
</feature>
<feature type="transmembrane region" description="Helical" evidence="7">
    <location>
        <begin position="84"/>
        <end position="102"/>
    </location>
</feature>
<evidence type="ECO:0000259" key="8">
    <source>
        <dbReference type="PROSITE" id="PS50850"/>
    </source>
</evidence>
<dbReference type="InterPro" id="IPR008969">
    <property type="entry name" value="CarboxyPept-like_regulatory"/>
</dbReference>
<feature type="transmembrane region" description="Helical" evidence="7">
    <location>
        <begin position="456"/>
        <end position="475"/>
    </location>
</feature>
<feature type="transmembrane region" description="Helical" evidence="7">
    <location>
        <begin position="235"/>
        <end position="253"/>
    </location>
</feature>
<feature type="transmembrane region" description="Helical" evidence="7">
    <location>
        <begin position="114"/>
        <end position="132"/>
    </location>
</feature>
<evidence type="ECO:0000313" key="9">
    <source>
        <dbReference type="EMBL" id="MBC6466747.1"/>
    </source>
</evidence>
<name>A0ABR7LPG7_9ACTN</name>
<organism evidence="9 10">
    <name type="scientific">Actinomadura alba</name>
    <dbReference type="NCBI Taxonomy" id="406431"/>
    <lineage>
        <taxon>Bacteria</taxon>
        <taxon>Bacillati</taxon>
        <taxon>Actinomycetota</taxon>
        <taxon>Actinomycetes</taxon>
        <taxon>Streptosporangiales</taxon>
        <taxon>Thermomonosporaceae</taxon>
        <taxon>Actinomadura</taxon>
    </lineage>
</organism>
<dbReference type="InterPro" id="IPR020846">
    <property type="entry name" value="MFS_dom"/>
</dbReference>
<reference evidence="9 10" key="1">
    <citation type="submission" date="2020-06" db="EMBL/GenBank/DDBJ databases">
        <title>Actinomadura xiongansis sp. nov., isolated from soil of Baiyangdian.</title>
        <authorList>
            <person name="Zhang X."/>
        </authorList>
    </citation>
    <scope>NUCLEOTIDE SEQUENCE [LARGE SCALE GENOMIC DNA]</scope>
    <source>
        <strain evidence="9 10">HBUM206468</strain>
    </source>
</reference>
<keyword evidence="5 7" id="KW-1133">Transmembrane helix</keyword>
<dbReference type="InterPro" id="IPR013783">
    <property type="entry name" value="Ig-like_fold"/>
</dbReference>
<feature type="transmembrane region" description="Helical" evidence="7">
    <location>
        <begin position="16"/>
        <end position="40"/>
    </location>
</feature>
<evidence type="ECO:0000256" key="4">
    <source>
        <dbReference type="ARBA" id="ARBA00022692"/>
    </source>
</evidence>
<comment type="caution">
    <text evidence="9">The sequence shown here is derived from an EMBL/GenBank/DDBJ whole genome shotgun (WGS) entry which is preliminary data.</text>
</comment>
<dbReference type="CDD" id="cd17321">
    <property type="entry name" value="MFS_MMR_MDR_like"/>
    <property type="match status" value="1"/>
</dbReference>
<dbReference type="Gene3D" id="2.60.40.10">
    <property type="entry name" value="Immunoglobulins"/>
    <property type="match status" value="1"/>
</dbReference>
<dbReference type="PANTHER" id="PTHR42718">
    <property type="entry name" value="MAJOR FACILITATOR SUPERFAMILY MULTIDRUG TRANSPORTER MFSC"/>
    <property type="match status" value="1"/>
</dbReference>
<keyword evidence="6 7" id="KW-0472">Membrane</keyword>
<keyword evidence="2" id="KW-0813">Transport</keyword>
<dbReference type="Gene3D" id="1.20.1250.20">
    <property type="entry name" value="MFS general substrate transporter like domains"/>
    <property type="match status" value="1"/>
</dbReference>
<feature type="transmembrane region" description="Helical" evidence="7">
    <location>
        <begin position="171"/>
        <end position="192"/>
    </location>
</feature>
<protein>
    <submittedName>
        <fullName evidence="9">DHA2 family efflux MFS transporter permease subunit</fullName>
    </submittedName>
</protein>
<dbReference type="PRINTS" id="PR01036">
    <property type="entry name" value="TCRTETB"/>
</dbReference>
<sequence length="816" mass="83854">MSTTVPTPGAPIPRRWIALIFISLAQLMVILDATIVNIALPSAQTALGISDGDRQWVITAYTLAFGGLLLFGGRVGDLVGRKRALLIGLIGFAGASALGGAAQAEGVLFGARALQGAFGALLAPAALSLLAVTFTTPKERAKAFGIYGAIAGGGSAIGLILGGVLTEYLNWRWALYVNVPIAVIGLVGGLVFIREPASRNRSRLDVPGTVLVTAGLVSLVYGFTRAESEGWSERGVVGLFVAAGALLMAFVIVESLTKHPLLPLRVVADRFRGGAYLAVGLAVIGMFGLFLFMTYYLQTVKGYSPVRTGLAFLPITAGMIVGSTQISARLADRVPPRVLMAPGLLVAAGGTALLTQLEVDTPYTHLLLPAELMLGLGLGVTFMPAMNLATTGVDPRDAGVASAMVNTSQQVGGSIGTALLNTIAATATADYLTEHTNGTPTPQIAAVGLVHGFNVALWWAVGVLVLAALTVTVLVDTRRRRTVVPPVVVPPVTTETMTTEAMSTEAMPTESMSAESMPTRRFATVGARAHLFEDDGLEALGRPPLADAAMATVGGDGDGRPGSRISGHVRGGESIPVARAALTLIDPLGHQLGRATTDWDGSYALTAPGGGTYMLIAAAEGYEPQVAAVVVGDDPLSYDLALSGGAGVKGVVRSAVTGAPVATAMVVVTDVRGEVVTSARTDEDGGFSFSDLVPGSFVIAVSASGHRPGAVPIEVARQGTTQCDVELRPGARVQGIVRAGHYDLPLADARVTLVNAMGNVVATATTGPDGEYAFMDLDPGHYTLVASGYPPVAAALTLDGTDENGFGLTLGHPDEA</sequence>
<dbReference type="Pfam" id="PF13620">
    <property type="entry name" value="CarboxypepD_reg"/>
    <property type="match status" value="3"/>
</dbReference>
<evidence type="ECO:0000256" key="2">
    <source>
        <dbReference type="ARBA" id="ARBA00022448"/>
    </source>
</evidence>
<comment type="subcellular location">
    <subcellularLocation>
        <location evidence="1">Cell membrane</location>
        <topology evidence="1">Multi-pass membrane protein</topology>
    </subcellularLocation>
</comment>
<keyword evidence="3" id="KW-1003">Cell membrane</keyword>
<feature type="transmembrane region" description="Helical" evidence="7">
    <location>
        <begin position="144"/>
        <end position="165"/>
    </location>
</feature>
<dbReference type="InterPro" id="IPR036259">
    <property type="entry name" value="MFS_trans_sf"/>
</dbReference>
<proteinExistence type="predicted"/>
<accession>A0ABR7LPG7</accession>
<evidence type="ECO:0000256" key="5">
    <source>
        <dbReference type="ARBA" id="ARBA00022989"/>
    </source>
</evidence>
<feature type="transmembrane region" description="Helical" evidence="7">
    <location>
        <begin position="309"/>
        <end position="326"/>
    </location>
</feature>
<dbReference type="SUPFAM" id="SSF49478">
    <property type="entry name" value="Cna protein B-type domain"/>
    <property type="match status" value="1"/>
</dbReference>
<feature type="transmembrane region" description="Helical" evidence="7">
    <location>
        <begin position="55"/>
        <end position="72"/>
    </location>
</feature>
<dbReference type="InterPro" id="IPR011701">
    <property type="entry name" value="MFS"/>
</dbReference>
<evidence type="ECO:0000256" key="3">
    <source>
        <dbReference type="ARBA" id="ARBA00022475"/>
    </source>
</evidence>
<evidence type="ECO:0000256" key="6">
    <source>
        <dbReference type="ARBA" id="ARBA00023136"/>
    </source>
</evidence>
<dbReference type="PROSITE" id="PS50850">
    <property type="entry name" value="MFS"/>
    <property type="match status" value="1"/>
</dbReference>
<feature type="domain" description="Major facilitator superfamily (MFS) profile" evidence="8">
    <location>
        <begin position="18"/>
        <end position="480"/>
    </location>
</feature>
<gene>
    <name evidence="9" type="ORF">HKK74_14730</name>
</gene>
<dbReference type="PANTHER" id="PTHR42718:SF46">
    <property type="entry name" value="BLR6921 PROTEIN"/>
    <property type="match status" value="1"/>
</dbReference>
<dbReference type="Gene3D" id="1.20.1720.10">
    <property type="entry name" value="Multidrug resistance protein D"/>
    <property type="match status" value="1"/>
</dbReference>
<evidence type="ECO:0000313" key="10">
    <source>
        <dbReference type="Proteomes" id="UP000805614"/>
    </source>
</evidence>
<dbReference type="SUPFAM" id="SSF49464">
    <property type="entry name" value="Carboxypeptidase regulatory domain-like"/>
    <property type="match status" value="2"/>
</dbReference>
<dbReference type="NCBIfam" id="TIGR00711">
    <property type="entry name" value="efflux_EmrB"/>
    <property type="match status" value="1"/>
</dbReference>
<dbReference type="RefSeq" id="WP_187243753.1">
    <property type="nucleotide sequence ID" value="NZ_BAAAOK010000013.1"/>
</dbReference>
<feature type="transmembrane region" description="Helical" evidence="7">
    <location>
        <begin position="204"/>
        <end position="223"/>
    </location>
</feature>
<dbReference type="InterPro" id="IPR004638">
    <property type="entry name" value="EmrB-like"/>
</dbReference>
<keyword evidence="10" id="KW-1185">Reference proteome</keyword>
<feature type="transmembrane region" description="Helical" evidence="7">
    <location>
        <begin position="338"/>
        <end position="357"/>
    </location>
</feature>
<keyword evidence="4 7" id="KW-0812">Transmembrane</keyword>
<dbReference type="Proteomes" id="UP000805614">
    <property type="component" value="Unassembled WGS sequence"/>
</dbReference>